<comment type="catalytic activity">
    <reaction evidence="2">
        <text>alpha-L-fucose = beta-L-fucose</text>
        <dbReference type="Rhea" id="RHEA:25580"/>
        <dbReference type="ChEBI" id="CHEBI:42548"/>
        <dbReference type="ChEBI" id="CHEBI:42589"/>
        <dbReference type="EC" id="5.1.3.29"/>
    </reaction>
</comment>
<name>A0ABP1R2N5_9HEXA</name>
<dbReference type="Proteomes" id="UP001642540">
    <property type="component" value="Unassembled WGS sequence"/>
</dbReference>
<dbReference type="Pfam" id="PF05025">
    <property type="entry name" value="RbsD_FucU"/>
    <property type="match status" value="1"/>
</dbReference>
<dbReference type="InterPro" id="IPR050443">
    <property type="entry name" value="RbsD/FucU_mutarotase"/>
</dbReference>
<dbReference type="PANTHER" id="PTHR31690:SF4">
    <property type="entry name" value="FUCOSE MUTAROTASE"/>
    <property type="match status" value="1"/>
</dbReference>
<gene>
    <name evidence="4" type="ORF">ODALV1_LOCUS16751</name>
</gene>
<proteinExistence type="predicted"/>
<dbReference type="Gene3D" id="3.40.1650.10">
    <property type="entry name" value="RbsD-like domain"/>
    <property type="match status" value="1"/>
</dbReference>
<evidence type="ECO:0000256" key="1">
    <source>
        <dbReference type="ARBA" id="ARBA00023235"/>
    </source>
</evidence>
<evidence type="ECO:0000256" key="3">
    <source>
        <dbReference type="ARBA" id="ARBA00038859"/>
    </source>
</evidence>
<sequence>MGLKGIPSIISPDLLKALAEMGHGDTIVIADAHFPAHSLGRRGPQVIRADGVKSIADMMSAILKLIDLDAYVPNPVKIMDLTDEDKKKGILKTPLPVWQQYLDIASNNSKGQKFSLGYVERFDFYEQAAGAFIIVLTSDTTLYGNVMLAKGVLPNE</sequence>
<dbReference type="EMBL" id="CAXLJM020000051">
    <property type="protein sequence ID" value="CAL8115183.1"/>
    <property type="molecule type" value="Genomic_DNA"/>
</dbReference>
<dbReference type="InterPro" id="IPR007721">
    <property type="entry name" value="RbsD_FucU"/>
</dbReference>
<dbReference type="SUPFAM" id="SSF102546">
    <property type="entry name" value="RbsD-like"/>
    <property type="match status" value="1"/>
</dbReference>
<evidence type="ECO:0000313" key="5">
    <source>
        <dbReference type="Proteomes" id="UP001642540"/>
    </source>
</evidence>
<evidence type="ECO:0000256" key="2">
    <source>
        <dbReference type="ARBA" id="ARBA00036324"/>
    </source>
</evidence>
<accession>A0ABP1R2N5</accession>
<comment type="caution">
    <text evidence="4">The sequence shown here is derived from an EMBL/GenBank/DDBJ whole genome shotgun (WGS) entry which is preliminary data.</text>
</comment>
<organism evidence="4 5">
    <name type="scientific">Orchesella dallaii</name>
    <dbReference type="NCBI Taxonomy" id="48710"/>
    <lineage>
        <taxon>Eukaryota</taxon>
        <taxon>Metazoa</taxon>
        <taxon>Ecdysozoa</taxon>
        <taxon>Arthropoda</taxon>
        <taxon>Hexapoda</taxon>
        <taxon>Collembola</taxon>
        <taxon>Entomobryomorpha</taxon>
        <taxon>Entomobryoidea</taxon>
        <taxon>Orchesellidae</taxon>
        <taxon>Orchesellinae</taxon>
        <taxon>Orchesella</taxon>
    </lineage>
</organism>
<evidence type="ECO:0000313" key="4">
    <source>
        <dbReference type="EMBL" id="CAL8115183.1"/>
    </source>
</evidence>
<dbReference type="PANTHER" id="PTHR31690">
    <property type="entry name" value="FUCOSE MUTAROTASE"/>
    <property type="match status" value="1"/>
</dbReference>
<dbReference type="InterPro" id="IPR023750">
    <property type="entry name" value="RbsD-like_sf"/>
</dbReference>
<protein>
    <recommendedName>
        <fullName evidence="3">L-fucose mutarotase</fullName>
        <ecNumber evidence="3">5.1.3.29</ecNumber>
    </recommendedName>
</protein>
<keyword evidence="5" id="KW-1185">Reference proteome</keyword>
<keyword evidence="1" id="KW-0413">Isomerase</keyword>
<dbReference type="EC" id="5.1.3.29" evidence="3"/>
<reference evidence="4 5" key="1">
    <citation type="submission" date="2024-08" db="EMBL/GenBank/DDBJ databases">
        <authorList>
            <person name="Cucini C."/>
            <person name="Frati F."/>
        </authorList>
    </citation>
    <scope>NUCLEOTIDE SEQUENCE [LARGE SCALE GENOMIC DNA]</scope>
</reference>